<keyword evidence="4" id="KW-1185">Reference proteome</keyword>
<dbReference type="Proteomes" id="UP000634134">
    <property type="component" value="Unassembled WGS sequence"/>
</dbReference>
<protein>
    <submittedName>
        <fullName evidence="3">Amidohydrolase</fullName>
    </submittedName>
</protein>
<gene>
    <name evidence="3" type="ORF">IEE83_10600</name>
</gene>
<keyword evidence="1" id="KW-0456">Lyase</keyword>
<evidence type="ECO:0000313" key="4">
    <source>
        <dbReference type="Proteomes" id="UP000634134"/>
    </source>
</evidence>
<evidence type="ECO:0000313" key="3">
    <source>
        <dbReference type="EMBL" id="MBE9462333.1"/>
    </source>
</evidence>
<sequence>MRIITLEEHVTFPEMVRLIPEKILANQSVDQSAKLGKLAPKLADVNGERLASMDETGISLQVLSVAGAGADLLDPENGTAFARQYNDTLAQKVAVNPDRFAAFAHLPMTAPEEAAEELERTVKTLNFKGALINGMTQGRFLDHPIFAPVLERAEKLDVPVYLHPGLPPKAVVAAYYSGLPNDGGTALSVAGWGWHSETAIHVLRLIISGTLDRYPKLKIIIGHMGEMLPVMMARCDERFGVNDAGINKRIISQTLKEQVYITTSGIFTLPPLMAALETFGIDNILFSVDYPFSKNEDGLRFLKSIPLPEDQIEKIAHLNAEKLLKLD</sequence>
<dbReference type="EMBL" id="JACYGY010000001">
    <property type="protein sequence ID" value="MBE9462333.1"/>
    <property type="molecule type" value="Genomic_DNA"/>
</dbReference>
<reference evidence="4" key="1">
    <citation type="submission" date="2023-07" db="EMBL/GenBank/DDBJ databases">
        <title>Dyadobacter sp. nov 'subterranea' isolated from contaminted grondwater.</title>
        <authorList>
            <person name="Szabo I."/>
            <person name="Al-Omari J."/>
            <person name="Szerdahelyi S.G."/>
            <person name="Rado J."/>
        </authorList>
    </citation>
    <scope>NUCLEOTIDE SEQUENCE [LARGE SCALE GENOMIC DNA]</scope>
    <source>
        <strain evidence="4">UP-52</strain>
    </source>
</reference>
<dbReference type="SUPFAM" id="SSF51556">
    <property type="entry name" value="Metallo-dependent hydrolases"/>
    <property type="match status" value="1"/>
</dbReference>
<dbReference type="InterPro" id="IPR032465">
    <property type="entry name" value="ACMSD"/>
</dbReference>
<dbReference type="InterPro" id="IPR006680">
    <property type="entry name" value="Amidohydro-rel"/>
</dbReference>
<organism evidence="3 4">
    <name type="scientific">Dyadobacter subterraneus</name>
    <dbReference type="NCBI Taxonomy" id="2773304"/>
    <lineage>
        <taxon>Bacteria</taxon>
        <taxon>Pseudomonadati</taxon>
        <taxon>Bacteroidota</taxon>
        <taxon>Cytophagia</taxon>
        <taxon>Cytophagales</taxon>
        <taxon>Spirosomataceae</taxon>
        <taxon>Dyadobacter</taxon>
    </lineage>
</organism>
<dbReference type="PANTHER" id="PTHR21240:SF30">
    <property type="entry name" value="AMIDOHYDROLASE-RELATED DOMAIN-CONTAINING PROTEIN-RELATED"/>
    <property type="match status" value="1"/>
</dbReference>
<dbReference type="Pfam" id="PF04909">
    <property type="entry name" value="Amidohydro_2"/>
    <property type="match status" value="1"/>
</dbReference>
<accession>A0ABR9WAA7</accession>
<proteinExistence type="predicted"/>
<comment type="caution">
    <text evidence="3">The sequence shown here is derived from an EMBL/GenBank/DDBJ whole genome shotgun (WGS) entry which is preliminary data.</text>
</comment>
<dbReference type="RefSeq" id="WP_194120548.1">
    <property type="nucleotide sequence ID" value="NZ_JACYGY010000001.1"/>
</dbReference>
<evidence type="ECO:0000259" key="2">
    <source>
        <dbReference type="Pfam" id="PF04909"/>
    </source>
</evidence>
<dbReference type="InterPro" id="IPR032466">
    <property type="entry name" value="Metal_Hydrolase"/>
</dbReference>
<evidence type="ECO:0000256" key="1">
    <source>
        <dbReference type="ARBA" id="ARBA00023239"/>
    </source>
</evidence>
<dbReference type="PANTHER" id="PTHR21240">
    <property type="entry name" value="2-AMINO-3-CARBOXYLMUCONATE-6-SEMIALDEHYDE DECARBOXYLASE"/>
    <property type="match status" value="1"/>
</dbReference>
<dbReference type="Gene3D" id="3.20.20.140">
    <property type="entry name" value="Metal-dependent hydrolases"/>
    <property type="match status" value="1"/>
</dbReference>
<feature type="domain" description="Amidohydrolase-related" evidence="2">
    <location>
        <begin position="51"/>
        <end position="326"/>
    </location>
</feature>
<name>A0ABR9WAA7_9BACT</name>